<name>A0A6C0H494_9ZZZZ</name>
<reference evidence="1" key="1">
    <citation type="journal article" date="2020" name="Nature">
        <title>Giant virus diversity and host interactions through global metagenomics.</title>
        <authorList>
            <person name="Schulz F."/>
            <person name="Roux S."/>
            <person name="Paez-Espino D."/>
            <person name="Jungbluth S."/>
            <person name="Walsh D.A."/>
            <person name="Denef V.J."/>
            <person name="McMahon K.D."/>
            <person name="Konstantinidis K.T."/>
            <person name="Eloe-Fadrosh E.A."/>
            <person name="Kyrpides N.C."/>
            <person name="Woyke T."/>
        </authorList>
    </citation>
    <scope>NUCLEOTIDE SEQUENCE</scope>
    <source>
        <strain evidence="1">GVMAG-M-3300023179-63</strain>
    </source>
</reference>
<organism evidence="1">
    <name type="scientific">viral metagenome</name>
    <dbReference type="NCBI Taxonomy" id="1070528"/>
    <lineage>
        <taxon>unclassified sequences</taxon>
        <taxon>metagenomes</taxon>
        <taxon>organismal metagenomes</taxon>
    </lineage>
</organism>
<protein>
    <submittedName>
        <fullName evidence="1">Uncharacterized protein</fullName>
    </submittedName>
</protein>
<evidence type="ECO:0000313" key="1">
    <source>
        <dbReference type="EMBL" id="QHT75358.1"/>
    </source>
</evidence>
<dbReference type="AlphaFoldDB" id="A0A6C0H494"/>
<proteinExistence type="predicted"/>
<dbReference type="EMBL" id="MN739868">
    <property type="protein sequence ID" value="QHT75358.1"/>
    <property type="molecule type" value="Genomic_DNA"/>
</dbReference>
<accession>A0A6C0H494</accession>
<sequence>MSGAIFNNPSDNYIFTGSNFRAGNSLGKLRLSKGNNTYIDICENYIDISAISVLVNNERVITQSSTGTIQTGNLIVQNVSAGSIDISTTLNVTGATLVRSGLTVVGDVSFGGRMNVPAEFTIDPSPYNNNIGGKVIIKGDLQVDGTTTTINSNRVDISDLSITLASNATTPSMAVGAGFDICGTGGASFRYAYTNSIGTFQSTIGLTISGNLLPSNNVSQVPVSYNTFKLKTTGLNSSIDACANTWLVVPNYDISKVVLSTYSYIKLEFKVNFISSTEADQTLGFRVERSFGTSPSVWTTVFTDPSLGSNMGVGVISVYNGTYIDDLSQASIVGNLVTYRLLQRKNLNASYDNNNLIDTSFGVIGGTDVGNYIFLQELYRPAAS</sequence>